<dbReference type="InterPro" id="IPR017958">
    <property type="entry name" value="Gln-tRNA_amidoTrfase_suB_CS"/>
</dbReference>
<evidence type="ECO:0000313" key="11">
    <source>
        <dbReference type="EMBL" id="VFU13122.1"/>
    </source>
</evidence>
<dbReference type="InterPro" id="IPR004413">
    <property type="entry name" value="GatB"/>
</dbReference>
<proteinExistence type="inferred from homology"/>
<dbReference type="NCBIfam" id="NF004014">
    <property type="entry name" value="PRK05477.1-4"/>
    <property type="match status" value="1"/>
</dbReference>
<reference evidence="11" key="1">
    <citation type="submission" date="2019-03" db="EMBL/GenBank/DDBJ databases">
        <authorList>
            <person name="Hao L."/>
        </authorList>
    </citation>
    <scope>NUCLEOTIDE SEQUENCE</scope>
</reference>
<evidence type="ECO:0000259" key="10">
    <source>
        <dbReference type="SMART" id="SM00845"/>
    </source>
</evidence>
<dbReference type="InterPro" id="IPR023168">
    <property type="entry name" value="GatB_Yqey_C_2"/>
</dbReference>
<comment type="subunit">
    <text evidence="2">Heterotrimer of A, B and C subunits.</text>
</comment>
<dbReference type="FunFam" id="1.10.10.410:FF:000001">
    <property type="entry name" value="Aspartyl/glutamyl-tRNA(Asn/Gln) amidotransferase subunit B"/>
    <property type="match status" value="1"/>
</dbReference>
<dbReference type="AlphaFoldDB" id="A0A485LWT1"/>
<dbReference type="InterPro" id="IPR014746">
    <property type="entry name" value="Gln_synth/guanido_kin_cat_dom"/>
</dbReference>
<evidence type="ECO:0000256" key="3">
    <source>
        <dbReference type="ARBA" id="ARBA00022598"/>
    </source>
</evidence>
<evidence type="ECO:0000256" key="8">
    <source>
        <dbReference type="ARBA" id="ARBA00047380"/>
    </source>
</evidence>
<dbReference type="GO" id="GO:0050567">
    <property type="term" value="F:glutaminyl-tRNA synthase (glutamine-hydrolyzing) activity"/>
    <property type="evidence" value="ECO:0007669"/>
    <property type="project" value="UniProtKB-EC"/>
</dbReference>
<dbReference type="HAMAP" id="MF_00121">
    <property type="entry name" value="GatB"/>
    <property type="match status" value="1"/>
</dbReference>
<evidence type="ECO:0000256" key="7">
    <source>
        <dbReference type="ARBA" id="ARBA00024799"/>
    </source>
</evidence>
<sequence length="483" mass="53982">MTNYETVIGLEVHVELKTRSKIFCDSTTEFGGEPNTHVCPVCLGLPGVLPVVNKTVVEYAIRAALALNCQIAGFSKFDRKNYYYPDMPKNYQISQYDLPIAGHGYLDIDVNNEVRRIGITRLHMEEDTGKLVHQGTITTTPYSLVDYNRAGVPLVEIVSGPDLRSPEEARVYMEKLKTIIQYTGVSDCKMEEGSLRCDANISIRPVGSEQFGTKTEIKNLNSFKALYRALSYEVERQTGVLNKGGRIVQETRTWDEREGVTLPLRSKEYAHDYRYFPDPDLVPMIIDPEWVEDIRRSLPELPDALRERYMQEYGLPGYDAGILTSTKELADFFESCVSAYPNPKAVSNWMMGDLSRLLNAGGVELTACKIKPAQLASLLQLMDEGIISGRIAKTVFEEMFASGKDPGDIVKEKGLVQISDKSAIMAVVEDVLAKNPKSAADFRAGKERALGFLVGQVMKTTRGKANPELVDKLLKEKLLQEKL</sequence>
<dbReference type="SUPFAM" id="SSF89095">
    <property type="entry name" value="GatB/YqeY motif"/>
    <property type="match status" value="1"/>
</dbReference>
<keyword evidence="5" id="KW-0067">ATP-binding</keyword>
<dbReference type="InterPro" id="IPR006075">
    <property type="entry name" value="Asn/Gln-tRNA_Trfase_suB/E_cat"/>
</dbReference>
<dbReference type="InterPro" id="IPR017959">
    <property type="entry name" value="Asn/Gln-tRNA_amidoTrfase_suB/E"/>
</dbReference>
<comment type="function">
    <text evidence="7">Allows the formation of correctly charged Asn-tRNA(Asn) or Gln-tRNA(Gln) through the transamidation of misacylated Asp-tRNA(Asn) or Glu-tRNA(Gln) in organisms which lack either or both of asparaginyl-tRNA or glutaminyl-tRNA synthetases. The reaction takes place in the presence of glutamine and ATP through an activated phospho-Asp-tRNA(Asn) or phospho-Glu-tRNA(Gln).</text>
</comment>
<dbReference type="NCBIfam" id="TIGR00133">
    <property type="entry name" value="gatB"/>
    <property type="match status" value="1"/>
</dbReference>
<keyword evidence="11" id="KW-0808">Transferase</keyword>
<dbReference type="FunFam" id="1.10.150.380:FF:000001">
    <property type="entry name" value="Aspartyl/glutamyl-tRNA(Asn/Gln) amidotransferase subunit B"/>
    <property type="match status" value="1"/>
</dbReference>
<dbReference type="Pfam" id="PF02637">
    <property type="entry name" value="GatB_Yqey"/>
    <property type="match status" value="1"/>
</dbReference>
<dbReference type="GO" id="GO:0016740">
    <property type="term" value="F:transferase activity"/>
    <property type="evidence" value="ECO:0007669"/>
    <property type="project" value="UniProtKB-KW"/>
</dbReference>
<dbReference type="InterPro" id="IPR018027">
    <property type="entry name" value="Asn/Gln_amidotransferase"/>
</dbReference>
<dbReference type="SMART" id="SM00845">
    <property type="entry name" value="GatB_Yqey"/>
    <property type="match status" value="1"/>
</dbReference>
<evidence type="ECO:0000256" key="9">
    <source>
        <dbReference type="ARBA" id="ARBA00047913"/>
    </source>
</evidence>
<feature type="domain" description="Asn/Gln amidotransferase" evidence="10">
    <location>
        <begin position="331"/>
        <end position="478"/>
    </location>
</feature>
<comment type="catalytic activity">
    <reaction evidence="8">
        <text>L-aspartyl-tRNA(Asn) + L-glutamine + ATP + H2O = L-asparaginyl-tRNA(Asn) + L-glutamate + ADP + phosphate + 2 H(+)</text>
        <dbReference type="Rhea" id="RHEA:14513"/>
        <dbReference type="Rhea" id="RHEA-COMP:9674"/>
        <dbReference type="Rhea" id="RHEA-COMP:9677"/>
        <dbReference type="ChEBI" id="CHEBI:15377"/>
        <dbReference type="ChEBI" id="CHEBI:15378"/>
        <dbReference type="ChEBI" id="CHEBI:29985"/>
        <dbReference type="ChEBI" id="CHEBI:30616"/>
        <dbReference type="ChEBI" id="CHEBI:43474"/>
        <dbReference type="ChEBI" id="CHEBI:58359"/>
        <dbReference type="ChEBI" id="CHEBI:78515"/>
        <dbReference type="ChEBI" id="CHEBI:78516"/>
        <dbReference type="ChEBI" id="CHEBI:456216"/>
    </reaction>
</comment>
<dbReference type="SUPFAM" id="SSF55931">
    <property type="entry name" value="Glutamine synthetase/guanido kinase"/>
    <property type="match status" value="1"/>
</dbReference>
<dbReference type="PANTHER" id="PTHR11659:SF0">
    <property type="entry name" value="GLUTAMYL-TRNA(GLN) AMIDOTRANSFERASE SUBUNIT B, MITOCHONDRIAL"/>
    <property type="match status" value="1"/>
</dbReference>
<comment type="catalytic activity">
    <reaction evidence="9">
        <text>L-glutamyl-tRNA(Gln) + L-glutamine + ATP + H2O = L-glutaminyl-tRNA(Gln) + L-glutamate + ADP + phosphate + H(+)</text>
        <dbReference type="Rhea" id="RHEA:17521"/>
        <dbReference type="Rhea" id="RHEA-COMP:9681"/>
        <dbReference type="Rhea" id="RHEA-COMP:9684"/>
        <dbReference type="ChEBI" id="CHEBI:15377"/>
        <dbReference type="ChEBI" id="CHEBI:15378"/>
        <dbReference type="ChEBI" id="CHEBI:29985"/>
        <dbReference type="ChEBI" id="CHEBI:30616"/>
        <dbReference type="ChEBI" id="CHEBI:43474"/>
        <dbReference type="ChEBI" id="CHEBI:58359"/>
        <dbReference type="ChEBI" id="CHEBI:78520"/>
        <dbReference type="ChEBI" id="CHEBI:78521"/>
        <dbReference type="ChEBI" id="CHEBI:456216"/>
    </reaction>
</comment>
<evidence type="ECO:0000256" key="6">
    <source>
        <dbReference type="ARBA" id="ARBA00022917"/>
    </source>
</evidence>
<dbReference type="EMBL" id="CAADRN010000116">
    <property type="protein sequence ID" value="VFU13122.1"/>
    <property type="molecule type" value="Genomic_DNA"/>
</dbReference>
<dbReference type="PANTHER" id="PTHR11659">
    <property type="entry name" value="GLUTAMYL-TRNA GLN AMIDOTRANSFERASE SUBUNIT B MITOCHONDRIAL AND PROKARYOTIC PET112-RELATED"/>
    <property type="match status" value="1"/>
</dbReference>
<organism evidence="11">
    <name type="scientific">anaerobic digester metagenome</name>
    <dbReference type="NCBI Taxonomy" id="1263854"/>
    <lineage>
        <taxon>unclassified sequences</taxon>
        <taxon>metagenomes</taxon>
        <taxon>ecological metagenomes</taxon>
    </lineage>
</organism>
<keyword evidence="3 11" id="KW-0436">Ligase</keyword>
<dbReference type="Pfam" id="PF02934">
    <property type="entry name" value="GatB_N"/>
    <property type="match status" value="1"/>
</dbReference>
<dbReference type="InterPro" id="IPR042114">
    <property type="entry name" value="GatB_C_1"/>
</dbReference>
<dbReference type="EC" id="6.3.5.7" evidence="11"/>
<dbReference type="Gene3D" id="1.10.150.380">
    <property type="entry name" value="GatB domain, N-terminal subdomain"/>
    <property type="match status" value="1"/>
</dbReference>
<name>A0A485LWT1_9ZZZZ</name>
<dbReference type="InterPro" id="IPR003789">
    <property type="entry name" value="Asn/Gln_tRNA_amidoTrase-B-like"/>
</dbReference>
<dbReference type="GO" id="GO:0050566">
    <property type="term" value="F:asparaginyl-tRNA synthase (glutamine-hydrolyzing) activity"/>
    <property type="evidence" value="ECO:0007669"/>
    <property type="project" value="RHEA"/>
</dbReference>
<dbReference type="GO" id="GO:0070681">
    <property type="term" value="P:glutaminyl-tRNAGln biosynthesis via transamidation"/>
    <property type="evidence" value="ECO:0007669"/>
    <property type="project" value="TreeGrafter"/>
</dbReference>
<dbReference type="PROSITE" id="PS01234">
    <property type="entry name" value="GATB"/>
    <property type="match status" value="1"/>
</dbReference>
<dbReference type="GO" id="GO:0006412">
    <property type="term" value="P:translation"/>
    <property type="evidence" value="ECO:0007669"/>
    <property type="project" value="UniProtKB-KW"/>
</dbReference>
<accession>A0A485LWT1</accession>
<protein>
    <submittedName>
        <fullName evidence="11">Glutamyl-tRNA(Gln) amidotransferase (Subunit B)</fullName>
        <ecNumber evidence="11">6.3.5.7</ecNumber>
    </submittedName>
</protein>
<evidence type="ECO:0000256" key="2">
    <source>
        <dbReference type="ARBA" id="ARBA00011123"/>
    </source>
</evidence>
<keyword evidence="6" id="KW-0648">Protein biosynthesis</keyword>
<evidence type="ECO:0000256" key="4">
    <source>
        <dbReference type="ARBA" id="ARBA00022741"/>
    </source>
</evidence>
<gene>
    <name evidence="11" type="primary">gatB</name>
    <name evidence="11" type="ORF">SCFA_2020006</name>
</gene>
<keyword evidence="4" id="KW-0547">Nucleotide-binding</keyword>
<dbReference type="NCBIfam" id="NF004012">
    <property type="entry name" value="PRK05477.1-2"/>
    <property type="match status" value="1"/>
</dbReference>
<evidence type="ECO:0000256" key="5">
    <source>
        <dbReference type="ARBA" id="ARBA00022840"/>
    </source>
</evidence>
<dbReference type="Gene3D" id="1.10.10.410">
    <property type="match status" value="1"/>
</dbReference>
<dbReference type="GO" id="GO:0005524">
    <property type="term" value="F:ATP binding"/>
    <property type="evidence" value="ECO:0007669"/>
    <property type="project" value="UniProtKB-KW"/>
</dbReference>
<comment type="similarity">
    <text evidence="1">Belongs to the GatB/GatE family. GatB subfamily.</text>
</comment>
<evidence type="ECO:0000256" key="1">
    <source>
        <dbReference type="ARBA" id="ARBA00005306"/>
    </source>
</evidence>